<dbReference type="InterPro" id="IPR001214">
    <property type="entry name" value="SET_dom"/>
</dbReference>
<evidence type="ECO:0000313" key="3">
    <source>
        <dbReference type="Proteomes" id="UP000502928"/>
    </source>
</evidence>
<feature type="domain" description="SET" evidence="1">
    <location>
        <begin position="4"/>
        <end position="112"/>
    </location>
</feature>
<protein>
    <submittedName>
        <fullName evidence="2">SET domain-containing protein</fullName>
    </submittedName>
</protein>
<dbReference type="RefSeq" id="WP_166250317.1">
    <property type="nucleotide sequence ID" value="NZ_CP049616.1"/>
</dbReference>
<sequence>MIHPDTELRFISNEIGYGVVATKLIPAGTITWVLDQLDREFTPFELQQMSPIYQNILDTYTFRNNKGNYVLCWDNGRYVNHSFNSNCLTTAYDFEIAIRDIQPGEQLTDDYGYLNIPLPFRAADEGTRRKIVYPDDLLKYYKVWDNKIKKVFGNITKQQQPLKVLLDDELWNRIGRIANGKEEMESILNNFYQGTTLESMAHN</sequence>
<evidence type="ECO:0000313" key="2">
    <source>
        <dbReference type="EMBL" id="QII46977.1"/>
    </source>
</evidence>
<dbReference type="SMART" id="SM00317">
    <property type="entry name" value="SET"/>
    <property type="match status" value="1"/>
</dbReference>
<organism evidence="2 3">
    <name type="scientific">Flagellimonas oceani</name>
    <dbReference type="NCBI Taxonomy" id="2698672"/>
    <lineage>
        <taxon>Bacteria</taxon>
        <taxon>Pseudomonadati</taxon>
        <taxon>Bacteroidota</taxon>
        <taxon>Flavobacteriia</taxon>
        <taxon>Flavobacteriales</taxon>
        <taxon>Flavobacteriaceae</taxon>
        <taxon>Flagellimonas</taxon>
    </lineage>
</organism>
<keyword evidence="3" id="KW-1185">Reference proteome</keyword>
<proteinExistence type="predicted"/>
<gene>
    <name evidence="2" type="ORF">GVT53_20590</name>
</gene>
<dbReference type="InterPro" id="IPR046341">
    <property type="entry name" value="SET_dom_sf"/>
</dbReference>
<dbReference type="Gene3D" id="2.170.270.10">
    <property type="entry name" value="SET domain"/>
    <property type="match status" value="1"/>
</dbReference>
<reference evidence="2 3" key="1">
    <citation type="submission" date="2020-02" db="EMBL/GenBank/DDBJ databases">
        <title>Complete genome of Muricauda sp. 501str8.</title>
        <authorList>
            <person name="Dong B."/>
            <person name="Zhu S."/>
            <person name="Yang J."/>
            <person name="Chen J."/>
        </authorList>
    </citation>
    <scope>NUCLEOTIDE SEQUENCE [LARGE SCALE GENOMIC DNA]</scope>
    <source>
        <strain evidence="2 3">501str8</strain>
    </source>
</reference>
<dbReference type="AlphaFoldDB" id="A0A6G7J975"/>
<accession>A0A6G7J975</accession>
<dbReference type="KEGG" id="mut:GVT53_20590"/>
<dbReference type="SUPFAM" id="SSF82199">
    <property type="entry name" value="SET domain"/>
    <property type="match status" value="1"/>
</dbReference>
<dbReference type="PROSITE" id="PS50280">
    <property type="entry name" value="SET"/>
    <property type="match status" value="1"/>
</dbReference>
<dbReference type="Pfam" id="PF00856">
    <property type="entry name" value="SET"/>
    <property type="match status" value="1"/>
</dbReference>
<name>A0A6G7J975_9FLAO</name>
<dbReference type="EMBL" id="CP049616">
    <property type="protein sequence ID" value="QII46977.1"/>
    <property type="molecule type" value="Genomic_DNA"/>
</dbReference>
<dbReference type="Proteomes" id="UP000502928">
    <property type="component" value="Chromosome"/>
</dbReference>
<evidence type="ECO:0000259" key="1">
    <source>
        <dbReference type="PROSITE" id="PS50280"/>
    </source>
</evidence>